<protein>
    <submittedName>
        <fullName evidence="2">Uncharacterized protein</fullName>
    </submittedName>
</protein>
<reference evidence="3" key="1">
    <citation type="submission" date="2022-10" db="EMBL/GenBank/DDBJ databases">
        <title>Genome assembly of Pristionchus species.</title>
        <authorList>
            <person name="Yoshida K."/>
            <person name="Sommer R.J."/>
        </authorList>
    </citation>
    <scope>NUCLEOTIDE SEQUENCE [LARGE SCALE GENOMIC DNA]</scope>
    <source>
        <strain evidence="3">RS5460</strain>
    </source>
</reference>
<gene>
    <name evidence="2" type="ORF">PMAYCL1PPCAC_05520</name>
</gene>
<accession>A0AAN4Z704</accession>
<dbReference type="EMBL" id="BTRK01000002">
    <property type="protein sequence ID" value="GMR35326.1"/>
    <property type="molecule type" value="Genomic_DNA"/>
</dbReference>
<evidence type="ECO:0000313" key="2">
    <source>
        <dbReference type="EMBL" id="GMR35326.1"/>
    </source>
</evidence>
<comment type="caution">
    <text evidence="2">The sequence shown here is derived from an EMBL/GenBank/DDBJ whole genome shotgun (WGS) entry which is preliminary data.</text>
</comment>
<sequence>MEYGRLRCRVYGTRYGNGRPSPRDPIESLLSSVAKDASAIVCVQYPGGKSNEEGATVDEEASRREEDSINDLFRKRDLDTEDRRDEMLRKKMEEMRNREEESRRKRKDEEKEERKRKDEEKEERKKKEEEREERRKREDERRAEEDDRRKKEDEAAEVKPRRRTSNEDNKQEQKSPVEGTVPGYRTLTVP</sequence>
<evidence type="ECO:0000313" key="3">
    <source>
        <dbReference type="Proteomes" id="UP001328107"/>
    </source>
</evidence>
<dbReference type="AlphaFoldDB" id="A0AAN4Z704"/>
<feature type="compositionally biased region" description="Basic and acidic residues" evidence="1">
    <location>
        <begin position="60"/>
        <end position="175"/>
    </location>
</feature>
<feature type="region of interest" description="Disordered" evidence="1">
    <location>
        <begin position="45"/>
        <end position="190"/>
    </location>
</feature>
<dbReference type="Proteomes" id="UP001328107">
    <property type="component" value="Unassembled WGS sequence"/>
</dbReference>
<keyword evidence="3" id="KW-1185">Reference proteome</keyword>
<evidence type="ECO:0000256" key="1">
    <source>
        <dbReference type="SAM" id="MobiDB-lite"/>
    </source>
</evidence>
<proteinExistence type="predicted"/>
<organism evidence="2 3">
    <name type="scientific">Pristionchus mayeri</name>
    <dbReference type="NCBI Taxonomy" id="1317129"/>
    <lineage>
        <taxon>Eukaryota</taxon>
        <taxon>Metazoa</taxon>
        <taxon>Ecdysozoa</taxon>
        <taxon>Nematoda</taxon>
        <taxon>Chromadorea</taxon>
        <taxon>Rhabditida</taxon>
        <taxon>Rhabditina</taxon>
        <taxon>Diplogasteromorpha</taxon>
        <taxon>Diplogasteroidea</taxon>
        <taxon>Neodiplogasteridae</taxon>
        <taxon>Pristionchus</taxon>
    </lineage>
</organism>
<name>A0AAN4Z704_9BILA</name>